<keyword evidence="2 4" id="KW-0732">Signal</keyword>
<dbReference type="PANTHER" id="PTHR36307">
    <property type="entry name" value="FLAGELLA BASAL BODY P-RING FORMATION PROTEIN FLGA"/>
    <property type="match status" value="1"/>
</dbReference>
<proteinExistence type="inferred from homology"/>
<organism evidence="6 7">
    <name type="scientific">Undibacterium seohonense</name>
    <dbReference type="NCBI Taxonomy" id="1344950"/>
    <lineage>
        <taxon>Bacteria</taxon>
        <taxon>Pseudomonadati</taxon>
        <taxon>Pseudomonadota</taxon>
        <taxon>Betaproteobacteria</taxon>
        <taxon>Burkholderiales</taxon>
        <taxon>Oxalobacteraceae</taxon>
        <taxon>Undibacterium</taxon>
    </lineage>
</organism>
<keyword evidence="7" id="KW-1185">Reference proteome</keyword>
<dbReference type="NCBIfam" id="TIGR03170">
    <property type="entry name" value="flgA_cterm"/>
    <property type="match status" value="1"/>
</dbReference>
<dbReference type="PANTHER" id="PTHR36307:SF1">
    <property type="entry name" value="FLAGELLA BASAL BODY P-RING FORMATION PROTEIN FLGA"/>
    <property type="match status" value="1"/>
</dbReference>
<dbReference type="InterPro" id="IPR013974">
    <property type="entry name" value="SAF"/>
</dbReference>
<protein>
    <recommendedName>
        <fullName evidence="4">Flagella basal body P-ring formation protein FlgA</fullName>
    </recommendedName>
</protein>
<dbReference type="InterPro" id="IPR017585">
    <property type="entry name" value="SAF_FlgA"/>
</dbReference>
<accession>A0ABR6X7Q1</accession>
<keyword evidence="4" id="KW-1005">Bacterial flagellum biogenesis</keyword>
<keyword evidence="6" id="KW-0282">Flagellum</keyword>
<dbReference type="InterPro" id="IPR039246">
    <property type="entry name" value="Flagellar_FlgA"/>
</dbReference>
<comment type="subcellular location">
    <subcellularLocation>
        <location evidence="1 4">Periplasm</location>
    </subcellularLocation>
</comment>
<dbReference type="RefSeq" id="WP_186923750.1">
    <property type="nucleotide sequence ID" value="NZ_JACOFW010000019.1"/>
</dbReference>
<comment type="caution">
    <text evidence="6">The sequence shown here is derived from an EMBL/GenBank/DDBJ whole genome shotgun (WGS) entry which is preliminary data.</text>
</comment>
<dbReference type="Pfam" id="PF13144">
    <property type="entry name" value="ChapFlgA"/>
    <property type="match status" value="1"/>
</dbReference>
<evidence type="ECO:0000256" key="3">
    <source>
        <dbReference type="ARBA" id="ARBA00022764"/>
    </source>
</evidence>
<dbReference type="CDD" id="cd11614">
    <property type="entry name" value="SAF_CpaB_FlgA_like"/>
    <property type="match status" value="1"/>
</dbReference>
<dbReference type="Pfam" id="PF17656">
    <property type="entry name" value="ChapFlgA_N"/>
    <property type="match status" value="1"/>
</dbReference>
<comment type="function">
    <text evidence="4">Involved in the assembly process of the P-ring formation. It may associate with FlgF on the rod constituting a structure essential for the P-ring assembly or may act as a modulator protein for the P-ring assembly.</text>
</comment>
<reference evidence="6 7" key="1">
    <citation type="submission" date="2020-08" db="EMBL/GenBank/DDBJ databases">
        <title>Novel species isolated from subtropical streams in China.</title>
        <authorList>
            <person name="Lu H."/>
        </authorList>
    </citation>
    <scope>NUCLEOTIDE SEQUENCE [LARGE SCALE GENOMIC DNA]</scope>
    <source>
        <strain evidence="6 7">KACC 16656</strain>
    </source>
</reference>
<dbReference type="Gene3D" id="2.30.30.760">
    <property type="match status" value="1"/>
</dbReference>
<evidence type="ECO:0000256" key="2">
    <source>
        <dbReference type="ARBA" id="ARBA00022729"/>
    </source>
</evidence>
<dbReference type="InterPro" id="IPR041231">
    <property type="entry name" value="FlgA_N"/>
</dbReference>
<dbReference type="Proteomes" id="UP000648257">
    <property type="component" value="Unassembled WGS sequence"/>
</dbReference>
<evidence type="ECO:0000256" key="1">
    <source>
        <dbReference type="ARBA" id="ARBA00004418"/>
    </source>
</evidence>
<evidence type="ECO:0000313" key="6">
    <source>
        <dbReference type="EMBL" id="MBC3808673.1"/>
    </source>
</evidence>
<feature type="domain" description="SAF" evidence="5">
    <location>
        <begin position="114"/>
        <end position="176"/>
    </location>
</feature>
<name>A0ABR6X7Q1_9BURK</name>
<evidence type="ECO:0000313" key="7">
    <source>
        <dbReference type="Proteomes" id="UP000648257"/>
    </source>
</evidence>
<sequence length="237" mass="25511">MKNISHMRLVLTCIFLGMTVLPVAHAQLPVTTIKLSQITQEAEKFLQQQTLNLNHQIEISIKPIDSRLRLQACEQLTSFLPPGAKAWGKVTVGIRCNSPKPWTIYVAAQVRVFGDYFVTKNAISSGQIITEQDIVKVHGELSSQAPGVVMQTQAAVGKTMLASVPAGVSVRLDMFKSLPVIQQGQNIKVISQGVGFRVSNDAIAVNSANEGQIARAKTTAGLLISGIARTGGIIEVQ</sequence>
<feature type="signal peptide" evidence="4">
    <location>
        <begin position="1"/>
        <end position="26"/>
    </location>
</feature>
<feature type="chain" id="PRO_5045005553" description="Flagella basal body P-ring formation protein FlgA" evidence="4">
    <location>
        <begin position="27"/>
        <end position="237"/>
    </location>
</feature>
<gene>
    <name evidence="6" type="primary">flgA</name>
    <name evidence="6" type="ORF">H8K52_15105</name>
</gene>
<evidence type="ECO:0000259" key="5">
    <source>
        <dbReference type="SMART" id="SM00858"/>
    </source>
</evidence>
<comment type="similarity">
    <text evidence="4">Belongs to the FlgA family.</text>
</comment>
<dbReference type="SMART" id="SM00858">
    <property type="entry name" value="SAF"/>
    <property type="match status" value="1"/>
</dbReference>
<dbReference type="EMBL" id="JACOFW010000019">
    <property type="protein sequence ID" value="MBC3808673.1"/>
    <property type="molecule type" value="Genomic_DNA"/>
</dbReference>
<keyword evidence="3 4" id="KW-0574">Periplasm</keyword>
<dbReference type="Gene3D" id="3.90.1210.10">
    <property type="entry name" value="Antifreeze-like/N-acetylneuraminic acid synthase C-terminal domain"/>
    <property type="match status" value="1"/>
</dbReference>
<keyword evidence="6" id="KW-0969">Cilium</keyword>
<keyword evidence="6" id="KW-0966">Cell projection</keyword>
<evidence type="ECO:0000256" key="4">
    <source>
        <dbReference type="RuleBase" id="RU362063"/>
    </source>
</evidence>